<feature type="domain" description="MotA/TolQ/ExbB proton channel" evidence="9">
    <location>
        <begin position="121"/>
        <end position="223"/>
    </location>
</feature>
<sequence>MMIATMLQDLASNMLWTQMLSQTEVPAGKPESIWSIVTSGGIPGLMILFVLLSFSVAAVYLVVDQSLALRRQDVVPEKLSEDVAAALQSSRVTEAETLLRQKPSVLAGIIAVGLNHREYGWPEVEKSVEDALVDQSSRMLRRIDYLAMIANLAPMVGLLGTVTGMIFAFRQVAATRGAAGAGDLAEGIYQALVTTVGGLLVAIPALAASGVLRNRVDALLSDVTMHADRALAPLRRRAAATSRLVSASTPGGGRIVAVPPAQMPGRKAPRPEQDGTR</sequence>
<evidence type="ECO:0000256" key="3">
    <source>
        <dbReference type="ARBA" id="ARBA00022692"/>
    </source>
</evidence>
<evidence type="ECO:0000256" key="4">
    <source>
        <dbReference type="ARBA" id="ARBA00022989"/>
    </source>
</evidence>
<reference evidence="10" key="2">
    <citation type="journal article" date="2013" name="Mar. Genomics">
        <title>Expression of sulfatases in Rhodopirellula baltica and the diversity of sulfatases in the genus Rhodopirellula.</title>
        <authorList>
            <person name="Wegner C.E."/>
            <person name="Richter-Heitmann T."/>
            <person name="Klindworth A."/>
            <person name="Klockow C."/>
            <person name="Richter M."/>
            <person name="Achstetter T."/>
            <person name="Glockner F.O."/>
            <person name="Harder J."/>
        </authorList>
    </citation>
    <scope>NUCLEOTIDE SEQUENCE [LARGE SCALE GENOMIC DNA]</scope>
    <source>
        <strain evidence="10">6C</strain>
    </source>
</reference>
<feature type="transmembrane region" description="Helical" evidence="8">
    <location>
        <begin position="188"/>
        <end position="212"/>
    </location>
</feature>
<comment type="caution">
    <text evidence="10">The sequence shown here is derived from an EMBL/GenBank/DDBJ whole genome shotgun (WGS) entry which is preliminary data.</text>
</comment>
<feature type="region of interest" description="Disordered" evidence="7">
    <location>
        <begin position="252"/>
        <end position="277"/>
    </location>
</feature>
<keyword evidence="6" id="KW-0653">Protein transport</keyword>
<evidence type="ECO:0000256" key="5">
    <source>
        <dbReference type="ARBA" id="ARBA00023136"/>
    </source>
</evidence>
<dbReference type="PANTHER" id="PTHR30625">
    <property type="entry name" value="PROTEIN TOLQ"/>
    <property type="match status" value="1"/>
</dbReference>
<keyword evidence="2" id="KW-1003">Cell membrane</keyword>
<keyword evidence="11" id="KW-1185">Reference proteome</keyword>
<feature type="transmembrane region" description="Helical" evidence="8">
    <location>
        <begin position="145"/>
        <end position="168"/>
    </location>
</feature>
<dbReference type="PATRIC" id="fig|1263867.3.peg.4617"/>
<gene>
    <name evidence="10" type="ORF">RE6C_04304</name>
</gene>
<dbReference type="Proteomes" id="UP000011529">
    <property type="component" value="Unassembled WGS sequence"/>
</dbReference>
<dbReference type="AlphaFoldDB" id="M2AQI0"/>
<dbReference type="EMBL" id="ANMO01000202">
    <property type="protein sequence ID" value="EMB14967.1"/>
    <property type="molecule type" value="Genomic_DNA"/>
</dbReference>
<dbReference type="Pfam" id="PF01618">
    <property type="entry name" value="MotA_ExbB"/>
    <property type="match status" value="1"/>
</dbReference>
<reference evidence="10" key="1">
    <citation type="submission" date="2012-11" db="EMBL/GenBank/DDBJ databases">
        <title>Permanent draft genomes of Rhodopirellula europaea strain SH398 and 6C.</title>
        <authorList>
            <person name="Richter M."/>
            <person name="Richter-Heitmann T."/>
            <person name="Frank C."/>
            <person name="Harder J."/>
            <person name="Glockner F.O."/>
        </authorList>
    </citation>
    <scope>NUCLEOTIDE SEQUENCE</scope>
    <source>
        <strain evidence="10">6C</strain>
    </source>
</reference>
<evidence type="ECO:0000256" key="1">
    <source>
        <dbReference type="ARBA" id="ARBA00004651"/>
    </source>
</evidence>
<evidence type="ECO:0000256" key="6">
    <source>
        <dbReference type="RuleBase" id="RU004057"/>
    </source>
</evidence>
<dbReference type="InterPro" id="IPR002898">
    <property type="entry name" value="MotA_ExbB_proton_chnl"/>
</dbReference>
<accession>M2AQI0</accession>
<evidence type="ECO:0000313" key="11">
    <source>
        <dbReference type="Proteomes" id="UP000011529"/>
    </source>
</evidence>
<dbReference type="InterPro" id="IPR050790">
    <property type="entry name" value="ExbB/TolQ_transport"/>
</dbReference>
<name>M2AQI0_9BACT</name>
<keyword evidence="3 8" id="KW-0812">Transmembrane</keyword>
<proteinExistence type="inferred from homology"/>
<organism evidence="10 11">
    <name type="scientific">Rhodopirellula europaea 6C</name>
    <dbReference type="NCBI Taxonomy" id="1263867"/>
    <lineage>
        <taxon>Bacteria</taxon>
        <taxon>Pseudomonadati</taxon>
        <taxon>Planctomycetota</taxon>
        <taxon>Planctomycetia</taxon>
        <taxon>Pirellulales</taxon>
        <taxon>Pirellulaceae</taxon>
        <taxon>Rhodopirellula</taxon>
    </lineage>
</organism>
<evidence type="ECO:0000256" key="8">
    <source>
        <dbReference type="SAM" id="Phobius"/>
    </source>
</evidence>
<keyword evidence="5 8" id="KW-0472">Membrane</keyword>
<feature type="transmembrane region" description="Helical" evidence="8">
    <location>
        <begin position="42"/>
        <end position="63"/>
    </location>
</feature>
<evidence type="ECO:0000313" key="10">
    <source>
        <dbReference type="EMBL" id="EMB14967.1"/>
    </source>
</evidence>
<dbReference type="GO" id="GO:0005886">
    <property type="term" value="C:plasma membrane"/>
    <property type="evidence" value="ECO:0007669"/>
    <property type="project" value="UniProtKB-SubCell"/>
</dbReference>
<comment type="subcellular location">
    <subcellularLocation>
        <location evidence="1">Cell membrane</location>
        <topology evidence="1">Multi-pass membrane protein</topology>
    </subcellularLocation>
    <subcellularLocation>
        <location evidence="6">Membrane</location>
        <topology evidence="6">Multi-pass membrane protein</topology>
    </subcellularLocation>
</comment>
<dbReference type="PANTHER" id="PTHR30625:SF17">
    <property type="entry name" value="TOLQ-RELATED"/>
    <property type="match status" value="1"/>
</dbReference>
<evidence type="ECO:0000256" key="2">
    <source>
        <dbReference type="ARBA" id="ARBA00022475"/>
    </source>
</evidence>
<comment type="similarity">
    <text evidence="6">Belongs to the exbB/tolQ family.</text>
</comment>
<keyword evidence="6" id="KW-0813">Transport</keyword>
<evidence type="ECO:0000256" key="7">
    <source>
        <dbReference type="SAM" id="MobiDB-lite"/>
    </source>
</evidence>
<protein>
    <submittedName>
        <fullName evidence="10">TolQ-type transport protein</fullName>
    </submittedName>
</protein>
<keyword evidence="4 8" id="KW-1133">Transmembrane helix</keyword>
<evidence type="ECO:0000259" key="9">
    <source>
        <dbReference type="Pfam" id="PF01618"/>
    </source>
</evidence>
<dbReference type="GO" id="GO:0017038">
    <property type="term" value="P:protein import"/>
    <property type="evidence" value="ECO:0007669"/>
    <property type="project" value="TreeGrafter"/>
</dbReference>